<feature type="compositionally biased region" description="Low complexity" evidence="2">
    <location>
        <begin position="95"/>
        <end position="108"/>
    </location>
</feature>
<dbReference type="Proteomes" id="UP000835242">
    <property type="component" value="Chromosome"/>
</dbReference>
<keyword evidence="1" id="KW-0175">Coiled coil</keyword>
<evidence type="ECO:0000313" key="4">
    <source>
        <dbReference type="Proteomes" id="UP000835242"/>
    </source>
</evidence>
<organism evidence="3 4">
    <name type="scientific">Xanthomonas arboricola</name>
    <dbReference type="NCBI Taxonomy" id="56448"/>
    <lineage>
        <taxon>Bacteria</taxon>
        <taxon>Pseudomonadati</taxon>
        <taxon>Pseudomonadota</taxon>
        <taxon>Gammaproteobacteria</taxon>
        <taxon>Lysobacterales</taxon>
        <taxon>Lysobacteraceae</taxon>
        <taxon>Xanthomonas</taxon>
    </lineage>
</organism>
<name>A0AAU9IDH9_9XANT</name>
<evidence type="ECO:0000256" key="1">
    <source>
        <dbReference type="SAM" id="Coils"/>
    </source>
</evidence>
<sequence length="253" mass="28909">MQEVNDFLDDITGANAPVQETTDGVTENVAEPDKPDLQQEPPTSEVVTGEKNAEVPPAPDKSKEEQGTLAGLKAEREKRQDAQRRADELERQLAELRQQQEQQHQRPQFYDDPAAYVQGEVQHATSRIQQQFYAAMEADLREQHADYDDVLQLLTQKAQENPALAQRVFQSANPAKEAYRLGRQIQQLDQMQDPDTYREQLKADLRKELEAERKEQEEAKRKVVDAIPPDLTQARNTRGEFAPKSGDIFQEIF</sequence>
<feature type="compositionally biased region" description="Basic and acidic residues" evidence="2">
    <location>
        <begin position="73"/>
        <end position="94"/>
    </location>
</feature>
<reference evidence="3 4" key="1">
    <citation type="submission" date="2021-02" db="EMBL/GenBank/DDBJ databases">
        <authorList>
            <person name="Pothier F. J."/>
        </authorList>
    </citation>
    <scope>NUCLEOTIDE SEQUENCE [LARGE SCALE GENOMIC DNA]</scope>
    <source>
        <strain evidence="3 4">1314c</strain>
    </source>
</reference>
<evidence type="ECO:0000313" key="3">
    <source>
        <dbReference type="EMBL" id="CAE6836882.1"/>
    </source>
</evidence>
<evidence type="ECO:0000256" key="2">
    <source>
        <dbReference type="SAM" id="MobiDB-lite"/>
    </source>
</evidence>
<feature type="coiled-coil region" evidence="1">
    <location>
        <begin position="198"/>
        <end position="226"/>
    </location>
</feature>
<feature type="region of interest" description="Disordered" evidence="2">
    <location>
        <begin position="1"/>
        <end position="109"/>
    </location>
</feature>
<dbReference type="EMBL" id="HG992337">
    <property type="protein sequence ID" value="CAE6836882.1"/>
    <property type="molecule type" value="Genomic_DNA"/>
</dbReference>
<dbReference type="AlphaFoldDB" id="A0AAU9IDH9"/>
<dbReference type="EMBL" id="HG992337">
    <property type="protein sequence ID" value="CAE6836896.1"/>
    <property type="molecule type" value="Genomic_DNA"/>
</dbReference>
<dbReference type="RefSeq" id="WP_228600121.1">
    <property type="nucleotide sequence ID" value="NZ_HG992337.1"/>
</dbReference>
<accession>A0AAU9IDH9</accession>
<protein>
    <submittedName>
        <fullName evidence="3">Uncharacterized protein</fullName>
    </submittedName>
</protein>
<gene>
    <name evidence="3" type="ORF">XA1314C_37240</name>
</gene>
<proteinExistence type="predicted"/>